<dbReference type="InterPro" id="IPR029479">
    <property type="entry name" value="Nitroreductase"/>
</dbReference>
<dbReference type="CDD" id="cd02062">
    <property type="entry name" value="Nitro_FMN_reductase"/>
    <property type="match status" value="1"/>
</dbReference>
<dbReference type="SUPFAM" id="SSF55469">
    <property type="entry name" value="FMN-dependent nitroreductase-like"/>
    <property type="match status" value="1"/>
</dbReference>
<dbReference type="AlphaFoldDB" id="A0A6G9Z4A9"/>
<feature type="domain" description="Nitroreductase" evidence="2">
    <location>
        <begin position="15"/>
        <end position="167"/>
    </location>
</feature>
<evidence type="ECO:0000313" key="4">
    <source>
        <dbReference type="Proteomes" id="UP000500953"/>
    </source>
</evidence>
<proteinExistence type="predicted"/>
<feature type="compositionally biased region" description="Polar residues" evidence="1">
    <location>
        <begin position="192"/>
        <end position="203"/>
    </location>
</feature>
<dbReference type="EMBL" id="CP046173">
    <property type="protein sequence ID" value="QIS20312.1"/>
    <property type="molecule type" value="Genomic_DNA"/>
</dbReference>
<dbReference type="Gene3D" id="3.40.109.10">
    <property type="entry name" value="NADH Oxidase"/>
    <property type="match status" value="1"/>
</dbReference>
<sequence>MTDLDLLTTTRAFRRRLDPTAPICYRDIQACLDIAVHAPSGSNRQPWHFVLIDDPHTRHTIAHYYRQGFTANLTGRTPHPDQLPDLTSARHLADHLHTIPLLILVCTHGRPPDTPHHLASFYASIYPTVWNLQLALHAHNYGSCLTTAHLTHEHEVATLLHIPYNQITQVALLPVARLHPGPTTRPPRRSATETTSWNRWTTP</sequence>
<evidence type="ECO:0000313" key="3">
    <source>
        <dbReference type="EMBL" id="QIS20312.1"/>
    </source>
</evidence>
<name>A0A6G9Z4A9_9NOCA</name>
<evidence type="ECO:0000259" key="2">
    <source>
        <dbReference type="Pfam" id="PF00881"/>
    </source>
</evidence>
<dbReference type="RefSeq" id="WP_167487660.1">
    <property type="nucleotide sequence ID" value="NZ_CP046173.1"/>
</dbReference>
<organism evidence="3 4">
    <name type="scientific">Nocardia terpenica</name>
    <dbReference type="NCBI Taxonomy" id="455432"/>
    <lineage>
        <taxon>Bacteria</taxon>
        <taxon>Bacillati</taxon>
        <taxon>Actinomycetota</taxon>
        <taxon>Actinomycetes</taxon>
        <taxon>Mycobacteriales</taxon>
        <taxon>Nocardiaceae</taxon>
        <taxon>Nocardia</taxon>
    </lineage>
</organism>
<gene>
    <name evidence="3" type="ORF">F6W96_20465</name>
</gene>
<feature type="region of interest" description="Disordered" evidence="1">
    <location>
        <begin position="178"/>
        <end position="203"/>
    </location>
</feature>
<dbReference type="InterPro" id="IPR050627">
    <property type="entry name" value="Nitroreductase/BluB"/>
</dbReference>
<dbReference type="PANTHER" id="PTHR23026">
    <property type="entry name" value="NADPH NITROREDUCTASE"/>
    <property type="match status" value="1"/>
</dbReference>
<evidence type="ECO:0000256" key="1">
    <source>
        <dbReference type="SAM" id="MobiDB-lite"/>
    </source>
</evidence>
<dbReference type="Proteomes" id="UP000500953">
    <property type="component" value="Chromosome"/>
</dbReference>
<accession>A0A6G9Z4A9</accession>
<dbReference type="InterPro" id="IPR000415">
    <property type="entry name" value="Nitroreductase-like"/>
</dbReference>
<dbReference type="Pfam" id="PF00881">
    <property type="entry name" value="Nitroreductase"/>
    <property type="match status" value="1"/>
</dbReference>
<dbReference type="PANTHER" id="PTHR23026:SF123">
    <property type="entry name" value="NAD(P)H NITROREDUCTASE RV3131-RELATED"/>
    <property type="match status" value="1"/>
</dbReference>
<dbReference type="GO" id="GO:0016491">
    <property type="term" value="F:oxidoreductase activity"/>
    <property type="evidence" value="ECO:0007669"/>
    <property type="project" value="InterPro"/>
</dbReference>
<protein>
    <submittedName>
        <fullName evidence="3">Nitroreductase</fullName>
    </submittedName>
</protein>
<reference evidence="3 4" key="1">
    <citation type="journal article" date="2019" name="ACS Chem. Biol.">
        <title>Identification and Mobilization of a Cryptic Antibiotic Biosynthesis Gene Locus from a Human-Pathogenic Nocardia Isolate.</title>
        <authorList>
            <person name="Herisse M."/>
            <person name="Ishida K."/>
            <person name="Porter J.L."/>
            <person name="Howden B."/>
            <person name="Hertweck C."/>
            <person name="Stinear T.P."/>
            <person name="Pidot S.J."/>
        </authorList>
    </citation>
    <scope>NUCLEOTIDE SEQUENCE [LARGE SCALE GENOMIC DNA]</scope>
    <source>
        <strain evidence="3 4">AUSMDU00012715</strain>
    </source>
</reference>